<evidence type="ECO:0000313" key="3">
    <source>
        <dbReference type="Proteomes" id="UP000724149"/>
    </source>
</evidence>
<comment type="caution">
    <text evidence="2">The sequence shown here is derived from an EMBL/GenBank/DDBJ whole genome shotgun (WGS) entry which is preliminary data.</text>
</comment>
<dbReference type="InterPro" id="IPR032479">
    <property type="entry name" value="DUF5058"/>
</dbReference>
<sequence length="239" mass="25939">MTQEYSSMANSIIMWLACAPGVLIVLFQAYLFFRRSKKDALRVGLTEKQVKAAIRSATVTSVGPCFVMLTAMLSLMLYVGAPLAWLRVDFIGSVSYELQGANFAAEGMGIELGTAAMDASYLSTASIVMTAGCIGWVVFAALFSDKMEKVNAVMSGGNELLVPILGTGALIGVYASLTMDRLYPFKNQGFAVLSSAALMFLIQSYNKKANKQWLKEWGLTICMIFGMICATVSEQFIML</sequence>
<feature type="transmembrane region" description="Helical" evidence="1">
    <location>
        <begin position="121"/>
        <end position="144"/>
    </location>
</feature>
<dbReference type="Proteomes" id="UP000724149">
    <property type="component" value="Unassembled WGS sequence"/>
</dbReference>
<dbReference type="Pfam" id="PF16481">
    <property type="entry name" value="DUF5058"/>
    <property type="match status" value="1"/>
</dbReference>
<reference evidence="2 3" key="1">
    <citation type="journal article" date="2021" name="Sci. Rep.">
        <title>The distribution of antibiotic resistance genes in chicken gut microbiota commensals.</title>
        <authorList>
            <person name="Juricova H."/>
            <person name="Matiasovicova J."/>
            <person name="Kubasova T."/>
            <person name="Cejkova D."/>
            <person name="Rychlik I."/>
        </authorList>
    </citation>
    <scope>NUCLEOTIDE SEQUENCE [LARGE SCALE GENOMIC DNA]</scope>
    <source>
        <strain evidence="2 3">An564</strain>
    </source>
</reference>
<keyword evidence="1" id="KW-0812">Transmembrane</keyword>
<proteinExistence type="predicted"/>
<dbReference type="EMBL" id="JACSNR010000001">
    <property type="protein sequence ID" value="MBM6922264.1"/>
    <property type="molecule type" value="Genomic_DNA"/>
</dbReference>
<evidence type="ECO:0000256" key="1">
    <source>
        <dbReference type="SAM" id="Phobius"/>
    </source>
</evidence>
<protein>
    <submittedName>
        <fullName evidence="2">DUF5058 family protein</fullName>
    </submittedName>
</protein>
<name>A0ABS2GKN8_9FIRM</name>
<gene>
    <name evidence="2" type="ORF">H9X81_00965</name>
</gene>
<feature type="transmembrane region" description="Helical" evidence="1">
    <location>
        <begin position="189"/>
        <end position="205"/>
    </location>
</feature>
<accession>A0ABS2GKN8</accession>
<feature type="transmembrane region" description="Helical" evidence="1">
    <location>
        <begin position="54"/>
        <end position="79"/>
    </location>
</feature>
<evidence type="ECO:0000313" key="2">
    <source>
        <dbReference type="EMBL" id="MBM6922264.1"/>
    </source>
</evidence>
<keyword evidence="1" id="KW-1133">Transmembrane helix</keyword>
<keyword evidence="1" id="KW-0472">Membrane</keyword>
<feature type="transmembrane region" description="Helical" evidence="1">
    <location>
        <begin position="12"/>
        <end position="33"/>
    </location>
</feature>
<organism evidence="2 3">
    <name type="scientific">Hydrogenoanaerobacterium saccharovorans</name>
    <dbReference type="NCBI Taxonomy" id="474960"/>
    <lineage>
        <taxon>Bacteria</taxon>
        <taxon>Bacillati</taxon>
        <taxon>Bacillota</taxon>
        <taxon>Clostridia</taxon>
        <taxon>Eubacteriales</taxon>
        <taxon>Oscillospiraceae</taxon>
        <taxon>Hydrogenoanaerobacterium</taxon>
    </lineage>
</organism>
<feature type="transmembrane region" description="Helical" evidence="1">
    <location>
        <begin position="156"/>
        <end position="177"/>
    </location>
</feature>
<feature type="transmembrane region" description="Helical" evidence="1">
    <location>
        <begin position="217"/>
        <end position="238"/>
    </location>
</feature>
<keyword evidence="3" id="KW-1185">Reference proteome</keyword>